<dbReference type="PROSITE" id="PS50188">
    <property type="entry name" value="B302_SPRY"/>
    <property type="match status" value="1"/>
</dbReference>
<evidence type="ECO:0000256" key="3">
    <source>
        <dbReference type="ARBA" id="ARBA00022833"/>
    </source>
</evidence>
<keyword evidence="6" id="KW-1185">Reference proteome</keyword>
<name>A0AAV1Q6D5_SCOSC</name>
<dbReference type="InterPro" id="IPR006574">
    <property type="entry name" value="PRY"/>
</dbReference>
<keyword evidence="2" id="KW-0863">Zinc-finger</keyword>
<dbReference type="SMART" id="SM00589">
    <property type="entry name" value="PRY"/>
    <property type="match status" value="1"/>
</dbReference>
<accession>A0AAV1Q6D5</accession>
<dbReference type="InterPro" id="IPR003877">
    <property type="entry name" value="SPRY_dom"/>
</dbReference>
<gene>
    <name evidence="5" type="ORF">FSCOSCO3_A035266</name>
</gene>
<organism evidence="5 6">
    <name type="scientific">Scomber scombrus</name>
    <name type="common">Atlantic mackerel</name>
    <name type="synonym">Scomber vernalis</name>
    <dbReference type="NCBI Taxonomy" id="13677"/>
    <lineage>
        <taxon>Eukaryota</taxon>
        <taxon>Metazoa</taxon>
        <taxon>Chordata</taxon>
        <taxon>Craniata</taxon>
        <taxon>Vertebrata</taxon>
        <taxon>Euteleostomi</taxon>
        <taxon>Actinopterygii</taxon>
        <taxon>Neopterygii</taxon>
        <taxon>Teleostei</taxon>
        <taxon>Neoteleostei</taxon>
        <taxon>Acanthomorphata</taxon>
        <taxon>Pelagiaria</taxon>
        <taxon>Scombriformes</taxon>
        <taxon>Scombridae</taxon>
        <taxon>Scomber</taxon>
    </lineage>
</organism>
<evidence type="ECO:0000259" key="4">
    <source>
        <dbReference type="PROSITE" id="PS50188"/>
    </source>
</evidence>
<keyword evidence="3" id="KW-0862">Zinc</keyword>
<dbReference type="GO" id="GO:0008270">
    <property type="term" value="F:zinc ion binding"/>
    <property type="evidence" value="ECO:0007669"/>
    <property type="project" value="UniProtKB-KW"/>
</dbReference>
<dbReference type="InterPro" id="IPR001870">
    <property type="entry name" value="B30.2/SPRY"/>
</dbReference>
<evidence type="ECO:0000256" key="1">
    <source>
        <dbReference type="ARBA" id="ARBA00022723"/>
    </source>
</evidence>
<dbReference type="Pfam" id="PF13765">
    <property type="entry name" value="PRY"/>
    <property type="match status" value="1"/>
</dbReference>
<protein>
    <submittedName>
        <fullName evidence="5">Stonustoxin subunit beta-like</fullName>
    </submittedName>
</protein>
<comment type="caution">
    <text evidence="5">The sequence shown here is derived from an EMBL/GenBank/DDBJ whole genome shotgun (WGS) entry which is preliminary data.</text>
</comment>
<dbReference type="InterPro" id="IPR043136">
    <property type="entry name" value="B30.2/SPRY_sf"/>
</dbReference>
<dbReference type="InterPro" id="IPR003879">
    <property type="entry name" value="Butyrophylin_SPRY"/>
</dbReference>
<dbReference type="Proteomes" id="UP001314229">
    <property type="component" value="Unassembled WGS sequence"/>
</dbReference>
<dbReference type="GO" id="GO:0005737">
    <property type="term" value="C:cytoplasm"/>
    <property type="evidence" value="ECO:0007669"/>
    <property type="project" value="UniProtKB-ARBA"/>
</dbReference>
<feature type="domain" description="B30.2/SPRY" evidence="4">
    <location>
        <begin position="10"/>
        <end position="206"/>
    </location>
</feature>
<dbReference type="Pfam" id="PF00622">
    <property type="entry name" value="SPRY"/>
    <property type="match status" value="1"/>
</dbReference>
<dbReference type="PRINTS" id="PR01407">
    <property type="entry name" value="BUTYPHLNCDUF"/>
</dbReference>
<keyword evidence="1" id="KW-0479">Metal-binding</keyword>
<evidence type="ECO:0000313" key="6">
    <source>
        <dbReference type="Proteomes" id="UP001314229"/>
    </source>
</evidence>
<reference evidence="5 6" key="1">
    <citation type="submission" date="2024-01" db="EMBL/GenBank/DDBJ databases">
        <authorList>
            <person name="Alioto T."/>
            <person name="Alioto T."/>
            <person name="Gomez Garrido J."/>
        </authorList>
    </citation>
    <scope>NUCLEOTIDE SEQUENCE [LARGE SCALE GENOMIC DNA]</scope>
</reference>
<dbReference type="PANTHER" id="PTHR25465">
    <property type="entry name" value="B-BOX DOMAIN CONTAINING"/>
    <property type="match status" value="1"/>
</dbReference>
<evidence type="ECO:0000313" key="5">
    <source>
        <dbReference type="EMBL" id="CAK6979038.1"/>
    </source>
</evidence>
<dbReference type="AlphaFoldDB" id="A0AAV1Q6D5"/>
<dbReference type="InterPro" id="IPR013320">
    <property type="entry name" value="ConA-like_dom_sf"/>
</dbReference>
<evidence type="ECO:0000256" key="2">
    <source>
        <dbReference type="ARBA" id="ARBA00022771"/>
    </source>
</evidence>
<sequence>MSKVAAKVAGGTGGCVLPQREQFLPYWIDLTLDADTAYSKIKVYENQKTVMLTDETQTDDVSSKRFLYVPQVLCNQPLSGKKYWEVEWEGPKGAGIAVSYASIAKDTAGDECRFGCNCKSWRFQDGVHRDFLYNDLKTIISSHFNVIGVFIDVEEGILRFYSITPDREEMKLLYDVPSFQATEDLYAGFWLSEGTKLSIPPKQVAKSCQRT</sequence>
<dbReference type="InterPro" id="IPR051051">
    <property type="entry name" value="E3_ubiq-ligase_TRIM/RNF"/>
</dbReference>
<dbReference type="PANTHER" id="PTHR25465:SF14">
    <property type="entry name" value="E3 UBIQUITIN-PROTEIN LIGASE TRIM65"/>
    <property type="match status" value="1"/>
</dbReference>
<proteinExistence type="predicted"/>
<dbReference type="EMBL" id="CAWUFR010000539">
    <property type="protein sequence ID" value="CAK6979038.1"/>
    <property type="molecule type" value="Genomic_DNA"/>
</dbReference>
<dbReference type="Gene3D" id="2.60.120.920">
    <property type="match status" value="1"/>
</dbReference>
<dbReference type="SUPFAM" id="SSF49899">
    <property type="entry name" value="Concanavalin A-like lectins/glucanases"/>
    <property type="match status" value="1"/>
</dbReference>